<dbReference type="EMBL" id="JAGPNK010000021">
    <property type="protein sequence ID" value="KAH7304722.1"/>
    <property type="molecule type" value="Genomic_DNA"/>
</dbReference>
<keyword evidence="8" id="KW-1185">Reference proteome</keyword>
<dbReference type="Proteomes" id="UP000813444">
    <property type="component" value="Unassembled WGS sequence"/>
</dbReference>
<comment type="similarity">
    <text evidence="1">Belongs to the paraoxonase family.</text>
</comment>
<dbReference type="SUPFAM" id="SSF63829">
    <property type="entry name" value="Calcium-dependent phosphotriesterase"/>
    <property type="match status" value="1"/>
</dbReference>
<evidence type="ECO:0000256" key="2">
    <source>
        <dbReference type="ARBA" id="ARBA00022801"/>
    </source>
</evidence>
<name>A0A8K0SJB9_9HYPO</name>
<feature type="binding site" evidence="5">
    <location>
        <position position="62"/>
    </location>
    <ligand>
        <name>Ca(2+)</name>
        <dbReference type="ChEBI" id="CHEBI:29108"/>
        <label>1</label>
        <note>catalytic</note>
    </ligand>
</feature>
<dbReference type="InterPro" id="IPR002640">
    <property type="entry name" value="Arylesterase"/>
</dbReference>
<evidence type="ECO:0000256" key="4">
    <source>
        <dbReference type="ARBA" id="ARBA00023180"/>
    </source>
</evidence>
<dbReference type="PANTHER" id="PTHR11799">
    <property type="entry name" value="PARAOXONASE"/>
    <property type="match status" value="1"/>
</dbReference>
<dbReference type="GO" id="GO:0046872">
    <property type="term" value="F:metal ion binding"/>
    <property type="evidence" value="ECO:0007669"/>
    <property type="project" value="UniProtKB-KW"/>
</dbReference>
<feature type="signal peptide" evidence="6">
    <location>
        <begin position="1"/>
        <end position="23"/>
    </location>
</feature>
<feature type="binding site" evidence="5">
    <location>
        <position position="181"/>
    </location>
    <ligand>
        <name>Ca(2+)</name>
        <dbReference type="ChEBI" id="CHEBI:29108"/>
        <label>1</label>
        <note>catalytic</note>
    </ligand>
</feature>
<dbReference type="Gene3D" id="2.120.10.30">
    <property type="entry name" value="TolB, C-terminal domain"/>
    <property type="match status" value="1"/>
</dbReference>
<feature type="binding site" evidence="5">
    <location>
        <position position="130"/>
    </location>
    <ligand>
        <name>Ca(2+)</name>
        <dbReference type="ChEBI" id="CHEBI:29108"/>
        <label>1</label>
        <note>catalytic</note>
    </ligand>
</feature>
<dbReference type="InterPro" id="IPR011042">
    <property type="entry name" value="6-blade_b-propeller_TolB-like"/>
</dbReference>
<protein>
    <submittedName>
        <fullName evidence="7">Uncharacterized protein</fullName>
    </submittedName>
</protein>
<evidence type="ECO:0000256" key="1">
    <source>
        <dbReference type="ARBA" id="ARBA00008595"/>
    </source>
</evidence>
<feature type="binding site" evidence="5">
    <location>
        <position position="299"/>
    </location>
    <ligand>
        <name>Ca(2+)</name>
        <dbReference type="ChEBI" id="CHEBI:29108"/>
        <label>1</label>
        <note>catalytic</note>
    </ligand>
</feature>
<feature type="chain" id="PRO_5035426913" evidence="6">
    <location>
        <begin position="24"/>
        <end position="403"/>
    </location>
</feature>
<dbReference type="OrthoDB" id="5307922at2759"/>
<evidence type="ECO:0000313" key="7">
    <source>
        <dbReference type="EMBL" id="KAH7304722.1"/>
    </source>
</evidence>
<proteinExistence type="inferred from homology"/>
<dbReference type="PANTHER" id="PTHR11799:SF30">
    <property type="entry name" value="SERUM PARAOXONASE_ARYLESTERASE 2"/>
    <property type="match status" value="1"/>
</dbReference>
<organism evidence="7 8">
    <name type="scientific">Stachybotrys elegans</name>
    <dbReference type="NCBI Taxonomy" id="80388"/>
    <lineage>
        <taxon>Eukaryota</taxon>
        <taxon>Fungi</taxon>
        <taxon>Dikarya</taxon>
        <taxon>Ascomycota</taxon>
        <taxon>Pezizomycotina</taxon>
        <taxon>Sordariomycetes</taxon>
        <taxon>Hypocreomycetidae</taxon>
        <taxon>Hypocreales</taxon>
        <taxon>Stachybotryaceae</taxon>
        <taxon>Stachybotrys</taxon>
    </lineage>
</organism>
<evidence type="ECO:0000256" key="3">
    <source>
        <dbReference type="ARBA" id="ARBA00023157"/>
    </source>
</evidence>
<keyword evidence="5" id="KW-0106">Calcium</keyword>
<dbReference type="GO" id="GO:0004064">
    <property type="term" value="F:arylesterase activity"/>
    <property type="evidence" value="ECO:0007669"/>
    <property type="project" value="InterPro"/>
</dbReference>
<comment type="cofactor">
    <cofactor evidence="5">
        <name>Ca(2+)</name>
        <dbReference type="ChEBI" id="CHEBI:29108"/>
    </cofactor>
    <text evidence="5">Binds 2 calcium ions per subunit.</text>
</comment>
<keyword evidence="6" id="KW-0732">Signal</keyword>
<evidence type="ECO:0000256" key="5">
    <source>
        <dbReference type="PIRSR" id="PIRSR602640-2"/>
    </source>
</evidence>
<evidence type="ECO:0000313" key="8">
    <source>
        <dbReference type="Proteomes" id="UP000813444"/>
    </source>
</evidence>
<gene>
    <name evidence="7" type="ORF">B0I35DRAFT_444805</name>
</gene>
<evidence type="ECO:0000256" key="6">
    <source>
        <dbReference type="SAM" id="SignalP"/>
    </source>
</evidence>
<accession>A0A8K0SJB9</accession>
<keyword evidence="4" id="KW-0325">Glycoprotein</keyword>
<dbReference type="AlphaFoldDB" id="A0A8K0SJB9"/>
<feature type="binding site" evidence="5">
    <location>
        <position position="244"/>
    </location>
    <ligand>
        <name>Ca(2+)</name>
        <dbReference type="ChEBI" id="CHEBI:29108"/>
        <label>1</label>
        <note>catalytic</note>
    </ligand>
</feature>
<sequence length="403" mass="44790">MASISFRYILLLILLAPLSVHLADRVRVLSLAYYNAPGRMPQHANFSSYDVKFRHEIRSCEDVLLLESRRVALLACDAGRETWNTVMGFFPAGLGVDANAELYAYHYDEPDANALKRIDIVGLDSELRTIGFDFDEASGTLLVTNHPHQGGPSIEQFRLDLDTLTATHVRTISHPLINIPNSIAMRGPTQFFVTNNHRFTPARNRLLWFLETYLAPPLATVVHVSVLPSGELDVAVVAHQAYPNGAALFSNKSTVAVSSTNQRLVYIYALEEETGSSASVHPKLRLQNTIRDLPFLPDNLAVTEDDALLMAGHPHLPSLEPFCQSRYICNRPEILAQRGDEAAKMCQETRAASWASEWTADGGLRHIYAGWDYGTSASVVRRREHGVGIVAGLYEKGILVWRD</sequence>
<keyword evidence="2" id="KW-0378">Hydrolase</keyword>
<feature type="binding site" evidence="5">
    <location>
        <position position="298"/>
    </location>
    <ligand>
        <name>Ca(2+)</name>
        <dbReference type="ChEBI" id="CHEBI:29108"/>
        <label>1</label>
        <note>catalytic</note>
    </ligand>
</feature>
<reference evidence="7" key="1">
    <citation type="journal article" date="2021" name="Nat. Commun.">
        <title>Genetic determinants of endophytism in the Arabidopsis root mycobiome.</title>
        <authorList>
            <person name="Mesny F."/>
            <person name="Miyauchi S."/>
            <person name="Thiergart T."/>
            <person name="Pickel B."/>
            <person name="Atanasova L."/>
            <person name="Karlsson M."/>
            <person name="Huettel B."/>
            <person name="Barry K.W."/>
            <person name="Haridas S."/>
            <person name="Chen C."/>
            <person name="Bauer D."/>
            <person name="Andreopoulos W."/>
            <person name="Pangilinan J."/>
            <person name="LaButti K."/>
            <person name="Riley R."/>
            <person name="Lipzen A."/>
            <person name="Clum A."/>
            <person name="Drula E."/>
            <person name="Henrissat B."/>
            <person name="Kohler A."/>
            <person name="Grigoriev I.V."/>
            <person name="Martin F.M."/>
            <person name="Hacquard S."/>
        </authorList>
    </citation>
    <scope>NUCLEOTIDE SEQUENCE</scope>
    <source>
        <strain evidence="7">MPI-CAGE-CH-0235</strain>
    </source>
</reference>
<dbReference type="InterPro" id="IPR051288">
    <property type="entry name" value="Serum_paraoxonase/arylesterase"/>
</dbReference>
<comment type="caution">
    <text evidence="7">The sequence shown here is derived from an EMBL/GenBank/DDBJ whole genome shotgun (WGS) entry which is preliminary data.</text>
</comment>
<keyword evidence="3" id="KW-1015">Disulfide bond</keyword>
<dbReference type="Pfam" id="PF01731">
    <property type="entry name" value="Arylesterase"/>
    <property type="match status" value="1"/>
</dbReference>
<keyword evidence="5" id="KW-0479">Metal-binding</keyword>